<organism evidence="2 3">
    <name type="scientific">Nocardia acididurans</name>
    <dbReference type="NCBI Taxonomy" id="2802282"/>
    <lineage>
        <taxon>Bacteria</taxon>
        <taxon>Bacillati</taxon>
        <taxon>Actinomycetota</taxon>
        <taxon>Actinomycetes</taxon>
        <taxon>Mycobacteriales</taxon>
        <taxon>Nocardiaceae</taxon>
        <taxon>Nocardia</taxon>
    </lineage>
</organism>
<keyword evidence="1" id="KW-0472">Membrane</keyword>
<feature type="transmembrane region" description="Helical" evidence="1">
    <location>
        <begin position="48"/>
        <end position="67"/>
    </location>
</feature>
<accession>A0ABS1M3Q2</accession>
<protein>
    <recommendedName>
        <fullName evidence="4">Intracellular septation protein A</fullName>
    </recommendedName>
</protein>
<dbReference type="EMBL" id="JAERRJ010000003">
    <property type="protein sequence ID" value="MBL1074809.1"/>
    <property type="molecule type" value="Genomic_DNA"/>
</dbReference>
<dbReference type="RefSeq" id="WP_201946053.1">
    <property type="nucleotide sequence ID" value="NZ_JAERRJ010000003.1"/>
</dbReference>
<evidence type="ECO:0000313" key="2">
    <source>
        <dbReference type="EMBL" id="MBL1074809.1"/>
    </source>
</evidence>
<feature type="transmembrane region" description="Helical" evidence="1">
    <location>
        <begin position="189"/>
        <end position="211"/>
    </location>
</feature>
<sequence length="217" mass="22984">MTTINPTVAGTPAATRRSPWRMLAPMALDLVVPMSAYYLMHWQGYSDFAALLGGMIAAAAIVGIGMIRARRVDGFAMIILAGFAIGLAGAMVSGDARLMIVRDSFGTASVGIAFLVSALIGRPLIYAAARRAVGTTDPAHVAAMEAAYNTDPWVRRMHARLTMLWGTALTGEAVARIVLAYQLPVSTMAWLSTVLMAATVGACAVITMRVVKRLRTA</sequence>
<keyword evidence="1" id="KW-0812">Transmembrane</keyword>
<proteinExistence type="predicted"/>
<evidence type="ECO:0008006" key="4">
    <source>
        <dbReference type="Google" id="ProtNLM"/>
    </source>
</evidence>
<comment type="caution">
    <text evidence="2">The sequence shown here is derived from an EMBL/GenBank/DDBJ whole genome shotgun (WGS) entry which is preliminary data.</text>
</comment>
<keyword evidence="3" id="KW-1185">Reference proteome</keyword>
<reference evidence="2 3" key="1">
    <citation type="submission" date="2021-01" db="EMBL/GenBank/DDBJ databases">
        <title>WGS of actinomycetes isolated from Thailand.</title>
        <authorList>
            <person name="Thawai C."/>
        </authorList>
    </citation>
    <scope>NUCLEOTIDE SEQUENCE [LARGE SCALE GENOMIC DNA]</scope>
    <source>
        <strain evidence="2 3">LPG 2</strain>
    </source>
</reference>
<feature type="transmembrane region" description="Helical" evidence="1">
    <location>
        <begin position="74"/>
        <end position="92"/>
    </location>
</feature>
<keyword evidence="1" id="KW-1133">Transmembrane helix</keyword>
<name>A0ABS1M3Q2_9NOCA</name>
<feature type="transmembrane region" description="Helical" evidence="1">
    <location>
        <begin position="104"/>
        <end position="121"/>
    </location>
</feature>
<feature type="transmembrane region" description="Helical" evidence="1">
    <location>
        <begin position="163"/>
        <end position="183"/>
    </location>
</feature>
<evidence type="ECO:0000256" key="1">
    <source>
        <dbReference type="SAM" id="Phobius"/>
    </source>
</evidence>
<evidence type="ECO:0000313" key="3">
    <source>
        <dbReference type="Proteomes" id="UP000602198"/>
    </source>
</evidence>
<dbReference type="NCBIfam" id="NF041646">
    <property type="entry name" value="VC0807_fam"/>
    <property type="match status" value="1"/>
</dbReference>
<dbReference type="Proteomes" id="UP000602198">
    <property type="component" value="Unassembled WGS sequence"/>
</dbReference>
<gene>
    <name evidence="2" type="ORF">JK358_10425</name>
</gene>
<feature type="transmembrane region" description="Helical" evidence="1">
    <location>
        <begin position="23"/>
        <end position="42"/>
    </location>
</feature>